<evidence type="ECO:0000313" key="5">
    <source>
        <dbReference type="EMBL" id="HIU10247.1"/>
    </source>
</evidence>
<comment type="similarity">
    <text evidence="1 3">Belongs to the diaminopimelate epimerase family.</text>
</comment>
<comment type="caution">
    <text evidence="5">The sequence shown here is derived from an EMBL/GenBank/DDBJ whole genome shotgun (WGS) entry which is preliminary data.</text>
</comment>
<proteinExistence type="inferred from homology"/>
<name>A0A9D1KXN2_9FIRM</name>
<comment type="caution">
    <text evidence="3">Lacks conserved residue(s) required for the propagation of feature annotation.</text>
</comment>
<dbReference type="InterPro" id="IPR001653">
    <property type="entry name" value="DAP_epimerase_DapF"/>
</dbReference>
<dbReference type="EC" id="5.1.1.7" evidence="3 4"/>
<feature type="binding site" evidence="3">
    <location>
        <begin position="227"/>
        <end position="228"/>
    </location>
    <ligand>
        <name>substrate</name>
    </ligand>
</feature>
<reference evidence="5" key="2">
    <citation type="journal article" date="2021" name="PeerJ">
        <title>Extensive microbial diversity within the chicken gut microbiome revealed by metagenomics and culture.</title>
        <authorList>
            <person name="Gilroy R."/>
            <person name="Ravi A."/>
            <person name="Getino M."/>
            <person name="Pursley I."/>
            <person name="Horton D.L."/>
            <person name="Alikhan N.F."/>
            <person name="Baker D."/>
            <person name="Gharbi K."/>
            <person name="Hall N."/>
            <person name="Watson M."/>
            <person name="Adriaenssens E.M."/>
            <person name="Foster-Nyarko E."/>
            <person name="Jarju S."/>
            <person name="Secka A."/>
            <person name="Antonio M."/>
            <person name="Oren A."/>
            <person name="Chaudhuri R.R."/>
            <person name="La Ragione R."/>
            <person name="Hildebrand F."/>
            <person name="Pallen M.J."/>
        </authorList>
    </citation>
    <scope>NUCLEOTIDE SEQUENCE</scope>
    <source>
        <strain evidence="5">2830</strain>
    </source>
</reference>
<feature type="binding site" evidence="3">
    <location>
        <position position="67"/>
    </location>
    <ligand>
        <name>substrate</name>
    </ligand>
</feature>
<dbReference type="SUPFAM" id="SSF54506">
    <property type="entry name" value="Diaminopimelate epimerase-like"/>
    <property type="match status" value="1"/>
</dbReference>
<dbReference type="Pfam" id="PF01678">
    <property type="entry name" value="DAP_epimerase"/>
    <property type="match status" value="2"/>
</dbReference>
<keyword evidence="2 3" id="KW-0413">Isomerase</keyword>
<dbReference type="Gene3D" id="3.10.310.10">
    <property type="entry name" value="Diaminopimelate Epimerase, Chain A, domain 1"/>
    <property type="match status" value="2"/>
</dbReference>
<evidence type="ECO:0000256" key="1">
    <source>
        <dbReference type="ARBA" id="ARBA00010219"/>
    </source>
</evidence>
<feature type="binding site" evidence="3">
    <location>
        <position position="165"/>
    </location>
    <ligand>
        <name>substrate</name>
    </ligand>
</feature>
<accession>A0A9D1KXN2</accession>
<keyword evidence="3" id="KW-0028">Amino-acid biosynthesis</keyword>
<evidence type="ECO:0000256" key="4">
    <source>
        <dbReference type="NCBIfam" id="TIGR00652"/>
    </source>
</evidence>
<protein>
    <recommendedName>
        <fullName evidence="3 4">Diaminopimelate epimerase</fullName>
        <shortName evidence="3">DAP epimerase</shortName>
        <ecNumber evidence="3 4">5.1.1.7</ecNumber>
    </recommendedName>
    <alternativeName>
        <fullName evidence="3">PLP-independent amino acid racemase</fullName>
    </alternativeName>
</protein>
<evidence type="ECO:0000256" key="3">
    <source>
        <dbReference type="HAMAP-Rule" id="MF_00197"/>
    </source>
</evidence>
<feature type="active site" description="Proton acceptor" evidence="3">
    <location>
        <position position="226"/>
    </location>
</feature>
<dbReference type="Proteomes" id="UP000824124">
    <property type="component" value="Unassembled WGS sequence"/>
</dbReference>
<organism evidence="5 6">
    <name type="scientific">Candidatus Avidehalobacter gallistercoris</name>
    <dbReference type="NCBI Taxonomy" id="2840694"/>
    <lineage>
        <taxon>Bacteria</taxon>
        <taxon>Bacillati</taxon>
        <taxon>Bacillota</taxon>
        <taxon>Clostridia</taxon>
        <taxon>Eubacteriales</taxon>
        <taxon>Peptococcaceae</taxon>
        <taxon>Peptococcaceae incertae sedis</taxon>
        <taxon>Candidatus Avidehalobacter</taxon>
    </lineage>
</organism>
<feature type="active site" description="Proton donor" evidence="3">
    <location>
        <position position="76"/>
    </location>
</feature>
<comment type="pathway">
    <text evidence="3">Amino-acid biosynthesis; L-lysine biosynthesis via DAP pathway; DL-2,6-diaminopimelate from LL-2,6-diaminopimelate: step 1/1.</text>
</comment>
<dbReference type="PANTHER" id="PTHR31689">
    <property type="entry name" value="DIAMINOPIMELATE EPIMERASE, CHLOROPLASTIC"/>
    <property type="match status" value="1"/>
</dbReference>
<dbReference type="EMBL" id="DVMH01000019">
    <property type="protein sequence ID" value="HIU10247.1"/>
    <property type="molecule type" value="Genomic_DNA"/>
</dbReference>
<dbReference type="GO" id="GO:0008837">
    <property type="term" value="F:diaminopimelate epimerase activity"/>
    <property type="evidence" value="ECO:0007669"/>
    <property type="project" value="UniProtKB-UniRule"/>
</dbReference>
<comment type="subunit">
    <text evidence="3">Homodimer.</text>
</comment>
<dbReference type="PANTHER" id="PTHR31689:SF0">
    <property type="entry name" value="DIAMINOPIMELATE EPIMERASE"/>
    <property type="match status" value="1"/>
</dbReference>
<dbReference type="AlphaFoldDB" id="A0A9D1KXN2"/>
<dbReference type="GO" id="GO:0009089">
    <property type="term" value="P:lysine biosynthetic process via diaminopimelate"/>
    <property type="evidence" value="ECO:0007669"/>
    <property type="project" value="UniProtKB-UniRule"/>
</dbReference>
<feature type="binding site" evidence="3">
    <location>
        <begin position="217"/>
        <end position="218"/>
    </location>
    <ligand>
        <name>substrate</name>
    </ligand>
</feature>
<comment type="function">
    <text evidence="3">Catalyzes the stereoinversion of LL-2,6-diaminopimelate (L,L-DAP) to meso-diaminopimelate (meso-DAP), a precursor of L-lysine and an essential component of the bacterial peptidoglycan.</text>
</comment>
<dbReference type="GO" id="GO:0005829">
    <property type="term" value="C:cytosol"/>
    <property type="evidence" value="ECO:0007669"/>
    <property type="project" value="TreeGrafter"/>
</dbReference>
<evidence type="ECO:0000256" key="2">
    <source>
        <dbReference type="ARBA" id="ARBA00023235"/>
    </source>
</evidence>
<keyword evidence="3" id="KW-0963">Cytoplasm</keyword>
<feature type="binding site" evidence="3">
    <location>
        <begin position="77"/>
        <end position="78"/>
    </location>
    <ligand>
        <name>substrate</name>
    </ligand>
</feature>
<gene>
    <name evidence="3" type="primary">dapF</name>
    <name evidence="5" type="ORF">IAB00_03235</name>
</gene>
<feature type="site" description="Could be important to modulate the pK values of the two catalytic cysteine residues" evidence="3">
    <location>
        <position position="167"/>
    </location>
</feature>
<feature type="binding site" evidence="3">
    <location>
        <position position="199"/>
    </location>
    <ligand>
        <name>substrate</name>
    </ligand>
</feature>
<evidence type="ECO:0000313" key="6">
    <source>
        <dbReference type="Proteomes" id="UP000824124"/>
    </source>
</evidence>
<reference evidence="5" key="1">
    <citation type="submission" date="2020-10" db="EMBL/GenBank/DDBJ databases">
        <authorList>
            <person name="Gilroy R."/>
        </authorList>
    </citation>
    <scope>NUCLEOTIDE SEQUENCE</scope>
    <source>
        <strain evidence="5">2830</strain>
    </source>
</reference>
<feature type="binding site" evidence="3">
    <location>
        <position position="15"/>
    </location>
    <ligand>
        <name>substrate</name>
    </ligand>
</feature>
<dbReference type="NCBIfam" id="TIGR00652">
    <property type="entry name" value="DapF"/>
    <property type="match status" value="1"/>
</dbReference>
<comment type="subcellular location">
    <subcellularLocation>
        <location evidence="3">Cytoplasm</location>
    </subcellularLocation>
</comment>
<comment type="catalytic activity">
    <reaction evidence="3">
        <text>(2S,6S)-2,6-diaminopimelate = meso-2,6-diaminopimelate</text>
        <dbReference type="Rhea" id="RHEA:15393"/>
        <dbReference type="ChEBI" id="CHEBI:57609"/>
        <dbReference type="ChEBI" id="CHEBI:57791"/>
        <dbReference type="EC" id="5.1.1.7"/>
    </reaction>
</comment>
<sequence>MSSNLKFCKMHGCGNDFIMVNGFCEQLPADRGSLAEKLCDRHFGIGADGLITLEPEAGYDFRMHIYQPDGSEAEMCGNGSRCAALFARQQGICTASELNIATLAGLIRPAILESNETRGLVQVDMGAPRFAARTIPCTIPGDTVLEQPVEVSGREFIFSAVSMGNPHAVIFLNVPPQQFAVTTYGPLLEQHEIFPAKVNVEFAQVQDKHTINMRVWERSVGETLACGTGACACAVAAILTGRAEAPVTVKLAGGELQIAWEQGGSVFMTGPAEVSFFGEVKL</sequence>
<dbReference type="HAMAP" id="MF_00197">
    <property type="entry name" value="DAP_epimerase"/>
    <property type="match status" value="1"/>
</dbReference>
<feature type="site" description="Could be important to modulate the pK values of the two catalytic cysteine residues" evidence="3">
    <location>
        <position position="217"/>
    </location>
</feature>
<keyword evidence="3" id="KW-0457">Lysine biosynthesis</keyword>